<keyword evidence="1" id="KW-1133">Transmembrane helix</keyword>
<keyword evidence="1" id="KW-0812">Transmembrane</keyword>
<organism evidence="2 3">
    <name type="scientific">Protea cynaroides</name>
    <dbReference type="NCBI Taxonomy" id="273540"/>
    <lineage>
        <taxon>Eukaryota</taxon>
        <taxon>Viridiplantae</taxon>
        <taxon>Streptophyta</taxon>
        <taxon>Embryophyta</taxon>
        <taxon>Tracheophyta</taxon>
        <taxon>Spermatophyta</taxon>
        <taxon>Magnoliopsida</taxon>
        <taxon>Proteales</taxon>
        <taxon>Proteaceae</taxon>
        <taxon>Protea</taxon>
    </lineage>
</organism>
<accession>A0A9Q0H174</accession>
<evidence type="ECO:0000313" key="2">
    <source>
        <dbReference type="EMBL" id="KAJ4957360.1"/>
    </source>
</evidence>
<name>A0A9Q0H174_9MAGN</name>
<feature type="transmembrane region" description="Helical" evidence="1">
    <location>
        <begin position="39"/>
        <end position="57"/>
    </location>
</feature>
<sequence length="102" mass="11366">MKNDAGQELPVLINCFLISPINHSLLFTLTLILTHKLPISILLSFLFLTQILCLSNLQKPKFPVLGFIFCSSLIFFNLASAYFRWVSTLLAGDGPHAGSHDF</sequence>
<evidence type="ECO:0000256" key="1">
    <source>
        <dbReference type="SAM" id="Phobius"/>
    </source>
</evidence>
<keyword evidence="3" id="KW-1185">Reference proteome</keyword>
<feature type="transmembrane region" description="Helical" evidence="1">
    <location>
        <begin position="12"/>
        <end position="33"/>
    </location>
</feature>
<evidence type="ECO:0000313" key="3">
    <source>
        <dbReference type="Proteomes" id="UP001141806"/>
    </source>
</evidence>
<gene>
    <name evidence="2" type="ORF">NE237_014143</name>
</gene>
<reference evidence="2" key="1">
    <citation type="journal article" date="2023" name="Plant J.">
        <title>The genome of the king protea, Protea cynaroides.</title>
        <authorList>
            <person name="Chang J."/>
            <person name="Duong T.A."/>
            <person name="Schoeman C."/>
            <person name="Ma X."/>
            <person name="Roodt D."/>
            <person name="Barker N."/>
            <person name="Li Z."/>
            <person name="Van de Peer Y."/>
            <person name="Mizrachi E."/>
        </authorList>
    </citation>
    <scope>NUCLEOTIDE SEQUENCE</scope>
    <source>
        <tissue evidence="2">Young leaves</tissue>
    </source>
</reference>
<dbReference type="EMBL" id="JAMYWD010000011">
    <property type="protein sequence ID" value="KAJ4957360.1"/>
    <property type="molecule type" value="Genomic_DNA"/>
</dbReference>
<dbReference type="Proteomes" id="UP001141806">
    <property type="component" value="Unassembled WGS sequence"/>
</dbReference>
<dbReference type="AlphaFoldDB" id="A0A9Q0H174"/>
<proteinExistence type="predicted"/>
<feature type="transmembrane region" description="Helical" evidence="1">
    <location>
        <begin position="64"/>
        <end position="85"/>
    </location>
</feature>
<comment type="caution">
    <text evidence="2">The sequence shown here is derived from an EMBL/GenBank/DDBJ whole genome shotgun (WGS) entry which is preliminary data.</text>
</comment>
<keyword evidence="1" id="KW-0472">Membrane</keyword>
<protein>
    <submittedName>
        <fullName evidence="2">Uncharacterized protein</fullName>
    </submittedName>
</protein>